<dbReference type="SUPFAM" id="SSF46785">
    <property type="entry name" value="Winged helix' DNA-binding domain"/>
    <property type="match status" value="1"/>
</dbReference>
<dbReference type="InterPro" id="IPR036388">
    <property type="entry name" value="WH-like_DNA-bd_sf"/>
</dbReference>
<dbReference type="GO" id="GO:0003700">
    <property type="term" value="F:DNA-binding transcription factor activity"/>
    <property type="evidence" value="ECO:0007669"/>
    <property type="project" value="InterPro"/>
</dbReference>
<keyword evidence="3" id="KW-1185">Reference proteome</keyword>
<proteinExistence type="predicted"/>
<organism evidence="2 3">
    <name type="scientific">Spirilliplanes yamanashiensis</name>
    <dbReference type="NCBI Taxonomy" id="42233"/>
    <lineage>
        <taxon>Bacteria</taxon>
        <taxon>Bacillati</taxon>
        <taxon>Actinomycetota</taxon>
        <taxon>Actinomycetes</taxon>
        <taxon>Micromonosporales</taxon>
        <taxon>Micromonosporaceae</taxon>
        <taxon>Spirilliplanes</taxon>
    </lineage>
</organism>
<accession>A0A8J3YBZ6</accession>
<dbReference type="Pfam" id="PF12840">
    <property type="entry name" value="HTH_20"/>
    <property type="match status" value="1"/>
</dbReference>
<dbReference type="EMBL" id="BOOY01000031">
    <property type="protein sequence ID" value="GIJ05092.1"/>
    <property type="molecule type" value="Genomic_DNA"/>
</dbReference>
<dbReference type="RefSeq" id="WP_203940310.1">
    <property type="nucleotide sequence ID" value="NZ_BAAAGJ010000011.1"/>
</dbReference>
<reference evidence="2" key="1">
    <citation type="submission" date="2021-01" db="EMBL/GenBank/DDBJ databases">
        <title>Whole genome shotgun sequence of Spirilliplanes yamanashiensis NBRC 15828.</title>
        <authorList>
            <person name="Komaki H."/>
            <person name="Tamura T."/>
        </authorList>
    </citation>
    <scope>NUCLEOTIDE SEQUENCE</scope>
    <source>
        <strain evidence="2">NBRC 15828</strain>
    </source>
</reference>
<feature type="domain" description="HTH arsR-type" evidence="1">
    <location>
        <begin position="13"/>
        <end position="108"/>
    </location>
</feature>
<dbReference type="SMART" id="SM00418">
    <property type="entry name" value="HTH_ARSR"/>
    <property type="match status" value="1"/>
</dbReference>
<dbReference type="InterPro" id="IPR036390">
    <property type="entry name" value="WH_DNA-bd_sf"/>
</dbReference>
<gene>
    <name evidence="2" type="ORF">Sya03_44440</name>
</gene>
<evidence type="ECO:0000259" key="1">
    <source>
        <dbReference type="SMART" id="SM00418"/>
    </source>
</evidence>
<evidence type="ECO:0000313" key="3">
    <source>
        <dbReference type="Proteomes" id="UP000652013"/>
    </source>
</evidence>
<sequence>MDAHPRVVRLSGEQVRALAHPLRSRLLAQLRLDGPATATRLAATFGTNTGATSYHLRQLAAAGLVAEDAGAGRGRERWWRAEHDISSFFPSDYDDDPDAAAAVRWLDANAVRRFADHARRWAETAPTWPRQWRDAASGSDYILSLDAARLRALVDELGEVVARHRAAADAAPATDDTRQVLLYLHAFPRQGDA</sequence>
<protein>
    <submittedName>
        <fullName evidence="2">Transcriptional regulator</fullName>
    </submittedName>
</protein>
<dbReference type="CDD" id="cd00090">
    <property type="entry name" value="HTH_ARSR"/>
    <property type="match status" value="1"/>
</dbReference>
<dbReference type="InterPro" id="IPR011991">
    <property type="entry name" value="ArsR-like_HTH"/>
</dbReference>
<dbReference type="AlphaFoldDB" id="A0A8J3YBZ6"/>
<dbReference type="InterPro" id="IPR001845">
    <property type="entry name" value="HTH_ArsR_DNA-bd_dom"/>
</dbReference>
<dbReference type="Gene3D" id="1.10.10.10">
    <property type="entry name" value="Winged helix-like DNA-binding domain superfamily/Winged helix DNA-binding domain"/>
    <property type="match status" value="1"/>
</dbReference>
<name>A0A8J3YBZ6_9ACTN</name>
<comment type="caution">
    <text evidence="2">The sequence shown here is derived from an EMBL/GenBank/DDBJ whole genome shotgun (WGS) entry which is preliminary data.</text>
</comment>
<evidence type="ECO:0000313" key="2">
    <source>
        <dbReference type="EMBL" id="GIJ05092.1"/>
    </source>
</evidence>
<dbReference type="Proteomes" id="UP000652013">
    <property type="component" value="Unassembled WGS sequence"/>
</dbReference>